<reference evidence="6" key="1">
    <citation type="journal article" date="2010" name="Gene">
        <title>Unique genome of dicyemid mesozoan: highly shortened spliceosomal introns in conservative exon/intron structure.</title>
        <authorList>
            <person name="Ogino K."/>
            <person name="Tsuneki K."/>
            <person name="Furuya H."/>
        </authorList>
    </citation>
    <scope>NUCLEOTIDE SEQUENCE</scope>
</reference>
<evidence type="ECO:0000256" key="2">
    <source>
        <dbReference type="ARBA" id="ARBA00022771"/>
    </source>
</evidence>
<dbReference type="GO" id="GO:0003677">
    <property type="term" value="F:DNA binding"/>
    <property type="evidence" value="ECO:0007669"/>
    <property type="project" value="InterPro"/>
</dbReference>
<keyword evidence="2 4" id="KW-0863">Zinc-finger</keyword>
<sequence length="215" mass="25297">MNFLPDCSLSVRIPYLELLKNFRNVSKEPHPPEQLILQRTKIEEPRLKMTYRTLNLYDLLPPVGNFHGLGQAIEICGPFEPAKLREAEIKARSTNLQPVSRKRRIDYGSSRALKRIDHDFQPVTKGRSQRRRRCGFCGPCNVRENCNSCKNCLNRKILKQSCIYRKCIYLRDKPIYQCDDSTEFSLKNLTKNYSESEWPRNTSKKFSFKAFCRFH</sequence>
<evidence type="ECO:0000256" key="4">
    <source>
        <dbReference type="PROSITE-ProRule" id="PRU00509"/>
    </source>
</evidence>
<dbReference type="InterPro" id="IPR002857">
    <property type="entry name" value="Znf_CXXC"/>
</dbReference>
<name>B9ZYW0_DICJA</name>
<organism evidence="6">
    <name type="scientific">Dicyema japonicum</name>
    <name type="common">Dicyemid mesozoan</name>
    <dbReference type="NCBI Taxonomy" id="399803"/>
    <lineage>
        <taxon>Eukaryota</taxon>
        <taxon>Metazoa</taxon>
        <taxon>Spiralia</taxon>
        <taxon>Lophotrochozoa</taxon>
        <taxon>Mesozoa</taxon>
        <taxon>Dicyemida</taxon>
        <taxon>Rhombozoa</taxon>
        <taxon>Dicyemidae</taxon>
        <taxon>Dicyema</taxon>
    </lineage>
</organism>
<dbReference type="GO" id="GO:0008270">
    <property type="term" value="F:zinc ion binding"/>
    <property type="evidence" value="ECO:0007669"/>
    <property type="project" value="UniProtKB-KW"/>
</dbReference>
<protein>
    <recommendedName>
        <fullName evidence="5">CXXC-type domain-containing protein</fullName>
    </recommendedName>
</protein>
<evidence type="ECO:0000259" key="5">
    <source>
        <dbReference type="PROSITE" id="PS51058"/>
    </source>
</evidence>
<keyword evidence="3" id="KW-0862">Zinc</keyword>
<evidence type="ECO:0000256" key="1">
    <source>
        <dbReference type="ARBA" id="ARBA00022723"/>
    </source>
</evidence>
<keyword evidence="1" id="KW-0479">Metal-binding</keyword>
<accession>B9ZYW0</accession>
<dbReference type="PROSITE" id="PS51058">
    <property type="entry name" value="ZF_CXXC"/>
    <property type="match status" value="1"/>
</dbReference>
<evidence type="ECO:0000313" key="6">
    <source>
        <dbReference type="EMBL" id="BAH29723.1"/>
    </source>
</evidence>
<feature type="domain" description="CXXC-type" evidence="5">
    <location>
        <begin position="127"/>
        <end position="168"/>
    </location>
</feature>
<dbReference type="EMBL" id="AB429236">
    <property type="protein sequence ID" value="BAH29723.1"/>
    <property type="molecule type" value="Genomic_DNA"/>
</dbReference>
<dbReference type="AlphaFoldDB" id="B9ZYW0"/>
<proteinExistence type="predicted"/>
<evidence type="ECO:0000256" key="3">
    <source>
        <dbReference type="ARBA" id="ARBA00022833"/>
    </source>
</evidence>